<feature type="transmembrane region" description="Helical" evidence="8">
    <location>
        <begin position="382"/>
        <end position="401"/>
    </location>
</feature>
<feature type="transmembrane region" description="Helical" evidence="8">
    <location>
        <begin position="44"/>
        <end position="63"/>
    </location>
</feature>
<evidence type="ECO:0000256" key="5">
    <source>
        <dbReference type="ARBA" id="ARBA00022989"/>
    </source>
</evidence>
<feature type="transmembrane region" description="Helical" evidence="8">
    <location>
        <begin position="306"/>
        <end position="327"/>
    </location>
</feature>
<evidence type="ECO:0000256" key="1">
    <source>
        <dbReference type="ARBA" id="ARBA00004141"/>
    </source>
</evidence>
<evidence type="ECO:0000256" key="8">
    <source>
        <dbReference type="RuleBase" id="RU362088"/>
    </source>
</evidence>
<protein>
    <submittedName>
        <fullName evidence="10">WGS project CCBQ000000000 data, contig 00102</fullName>
    </submittedName>
</protein>
<dbReference type="GO" id="GO:0000007">
    <property type="term" value="F:low-affinity zinc ion transmembrane transporter activity"/>
    <property type="evidence" value="ECO:0007669"/>
    <property type="project" value="TreeGrafter"/>
</dbReference>
<keyword evidence="5 8" id="KW-1133">Transmembrane helix</keyword>
<keyword evidence="7 8" id="KW-0472">Membrane</keyword>
<dbReference type="Pfam" id="PF02535">
    <property type="entry name" value="Zip"/>
    <property type="match status" value="1"/>
</dbReference>
<sequence length="402" mass="44484">MLDAIALAATELLFKRHGSHNAESDVVTECESDNEYDGRDNMRVLALFIIMISSAMGAYFPILSSRFSFIRLPDWCFFIAKFFGSGVIVATGFIHLLEPAVDALSNSCLGGTFAEYPWAFGICLMSLFALFFSECITRYYTNKSYGFENDHVHSHFPSSRDQKSVDDDEDEETDKYNQKVDEENACLSDANENVRGAEVAAANPHPSMPGNNHFSHDKSHQDLANIGTPAQVMTKEKYHNQLLSVFILEFGILFHSVFVGLSLAVTGNDEFNTLFIVLVFHQMFEGLGLGARIAEVPWTHSKRFTPWLLALAFTLVAPIAIAIGIGVRHSYAPGSRTALIANGCFDAISAGILIYTGLVELMAHEFLYSDNFKGAHGLKKMLFAFFTMCWGAGLMALLGKWA</sequence>
<organism evidence="10 11">
    <name type="scientific">Kluyveromyces dobzhanskii CBS 2104</name>
    <dbReference type="NCBI Taxonomy" id="1427455"/>
    <lineage>
        <taxon>Eukaryota</taxon>
        <taxon>Fungi</taxon>
        <taxon>Dikarya</taxon>
        <taxon>Ascomycota</taxon>
        <taxon>Saccharomycotina</taxon>
        <taxon>Saccharomycetes</taxon>
        <taxon>Saccharomycetales</taxon>
        <taxon>Saccharomycetaceae</taxon>
        <taxon>Kluyveromyces</taxon>
    </lineage>
</organism>
<dbReference type="GO" id="GO:0071578">
    <property type="term" value="P:zinc ion import across plasma membrane"/>
    <property type="evidence" value="ECO:0007669"/>
    <property type="project" value="TreeGrafter"/>
</dbReference>
<keyword evidence="6 8" id="KW-0406">Ion transport</keyword>
<keyword evidence="11" id="KW-1185">Reference proteome</keyword>
<comment type="caution">
    <text evidence="10">The sequence shown here is derived from an EMBL/GenBank/DDBJ whole genome shotgun (WGS) entry which is preliminary data.</text>
</comment>
<reference evidence="10 11" key="1">
    <citation type="submission" date="2014-03" db="EMBL/GenBank/DDBJ databases">
        <title>The genome of Kluyveromyces dobzhanskii.</title>
        <authorList>
            <person name="Nystedt B."/>
            <person name="Astrom S."/>
        </authorList>
    </citation>
    <scope>NUCLEOTIDE SEQUENCE [LARGE SCALE GENOMIC DNA]</scope>
    <source>
        <strain evidence="10 11">CBS 2104</strain>
    </source>
</reference>
<feature type="transmembrane region" description="Helical" evidence="8">
    <location>
        <begin position="116"/>
        <end position="133"/>
    </location>
</feature>
<dbReference type="AlphaFoldDB" id="A0A0A8L4I8"/>
<gene>
    <name evidence="10" type="ORF">KLDO_g2270</name>
</gene>
<feature type="transmembrane region" description="Helical" evidence="8">
    <location>
        <begin position="75"/>
        <end position="96"/>
    </location>
</feature>
<evidence type="ECO:0000256" key="4">
    <source>
        <dbReference type="ARBA" id="ARBA00022692"/>
    </source>
</evidence>
<dbReference type="PANTHER" id="PTHR11040">
    <property type="entry name" value="ZINC/IRON TRANSPORTER"/>
    <property type="match status" value="1"/>
</dbReference>
<evidence type="ECO:0000256" key="3">
    <source>
        <dbReference type="ARBA" id="ARBA00022448"/>
    </source>
</evidence>
<evidence type="ECO:0000313" key="10">
    <source>
        <dbReference type="EMBL" id="CDO93984.1"/>
    </source>
</evidence>
<comment type="subcellular location">
    <subcellularLocation>
        <location evidence="1 8">Membrane</location>
        <topology evidence="1 8">Multi-pass membrane protein</topology>
    </subcellularLocation>
</comment>
<evidence type="ECO:0000313" key="11">
    <source>
        <dbReference type="Proteomes" id="UP000031516"/>
    </source>
</evidence>
<name>A0A0A8L4I8_9SACH</name>
<dbReference type="PANTHER" id="PTHR11040:SF69">
    <property type="entry name" value="ZINC-REGULATED TRANSPORTER 2"/>
    <property type="match status" value="1"/>
</dbReference>
<proteinExistence type="inferred from homology"/>
<dbReference type="OrthoDB" id="448280at2759"/>
<dbReference type="GO" id="GO:0005886">
    <property type="term" value="C:plasma membrane"/>
    <property type="evidence" value="ECO:0007669"/>
    <property type="project" value="TreeGrafter"/>
</dbReference>
<evidence type="ECO:0000256" key="6">
    <source>
        <dbReference type="ARBA" id="ARBA00023065"/>
    </source>
</evidence>
<dbReference type="Proteomes" id="UP000031516">
    <property type="component" value="Unassembled WGS sequence"/>
</dbReference>
<evidence type="ECO:0000256" key="9">
    <source>
        <dbReference type="SAM" id="MobiDB-lite"/>
    </source>
</evidence>
<evidence type="ECO:0000256" key="2">
    <source>
        <dbReference type="ARBA" id="ARBA00006939"/>
    </source>
</evidence>
<comment type="caution">
    <text evidence="8">Lacks conserved residue(s) required for the propagation of feature annotation.</text>
</comment>
<feature type="transmembrane region" description="Helical" evidence="8">
    <location>
        <begin position="242"/>
        <end position="265"/>
    </location>
</feature>
<feature type="region of interest" description="Disordered" evidence="9">
    <location>
        <begin position="201"/>
        <end position="220"/>
    </location>
</feature>
<feature type="compositionally biased region" description="Basic and acidic residues" evidence="9">
    <location>
        <begin position="155"/>
        <end position="165"/>
    </location>
</feature>
<feature type="region of interest" description="Disordered" evidence="9">
    <location>
        <begin position="155"/>
        <end position="182"/>
    </location>
</feature>
<dbReference type="EMBL" id="CCBQ010000027">
    <property type="protein sequence ID" value="CDO93984.1"/>
    <property type="molecule type" value="Genomic_DNA"/>
</dbReference>
<accession>A0A0A8L4I8</accession>
<keyword evidence="4 8" id="KW-0812">Transmembrane</keyword>
<dbReference type="NCBIfam" id="TIGR00820">
    <property type="entry name" value="zip"/>
    <property type="match status" value="1"/>
</dbReference>
<feature type="transmembrane region" description="Helical" evidence="8">
    <location>
        <begin position="339"/>
        <end position="361"/>
    </location>
</feature>
<evidence type="ECO:0000256" key="7">
    <source>
        <dbReference type="ARBA" id="ARBA00023136"/>
    </source>
</evidence>
<dbReference type="InterPro" id="IPR003689">
    <property type="entry name" value="ZIP"/>
</dbReference>
<dbReference type="InterPro" id="IPR004698">
    <property type="entry name" value="Zn/Fe_permease_fun/pln"/>
</dbReference>
<keyword evidence="3 8" id="KW-0813">Transport</keyword>
<comment type="similarity">
    <text evidence="2 8">Belongs to the ZIP transporter (TC 2.A.5) family.</text>
</comment>